<accession>A0A0F4PXY5</accession>
<dbReference type="RefSeq" id="WP_045980143.1">
    <property type="nucleotide sequence ID" value="NZ_JXXY01000015.1"/>
</dbReference>
<dbReference type="PATRIC" id="fig|151081.9.peg.1224"/>
<dbReference type="AlphaFoldDB" id="A0A0F4PXY5"/>
<dbReference type="Proteomes" id="UP000033664">
    <property type="component" value="Unassembled WGS sequence"/>
</dbReference>
<evidence type="ECO:0000313" key="2">
    <source>
        <dbReference type="Proteomes" id="UP000033664"/>
    </source>
</evidence>
<proteinExistence type="predicted"/>
<comment type="caution">
    <text evidence="1">The sequence shown here is derived from an EMBL/GenBank/DDBJ whole genome shotgun (WGS) entry which is preliminary data.</text>
</comment>
<evidence type="ECO:0000313" key="1">
    <source>
        <dbReference type="EMBL" id="KJZ00278.1"/>
    </source>
</evidence>
<dbReference type="GeneID" id="58230604"/>
<organism evidence="1 2">
    <name type="scientific">Pseudoalteromonas ruthenica</name>
    <dbReference type="NCBI Taxonomy" id="151081"/>
    <lineage>
        <taxon>Bacteria</taxon>
        <taxon>Pseudomonadati</taxon>
        <taxon>Pseudomonadota</taxon>
        <taxon>Gammaproteobacteria</taxon>
        <taxon>Alteromonadales</taxon>
        <taxon>Pseudoalteromonadaceae</taxon>
        <taxon>Pseudoalteromonas</taxon>
    </lineage>
</organism>
<name>A0A0F4PXY5_9GAMM</name>
<protein>
    <submittedName>
        <fullName evidence="1">Uncharacterized protein</fullName>
    </submittedName>
</protein>
<keyword evidence="2" id="KW-1185">Reference proteome</keyword>
<gene>
    <name evidence="1" type="ORF">TW72_06075</name>
</gene>
<dbReference type="EMBL" id="JXXZ01000006">
    <property type="protein sequence ID" value="KJZ00278.1"/>
    <property type="molecule type" value="Genomic_DNA"/>
</dbReference>
<reference evidence="1 2" key="1">
    <citation type="journal article" date="2015" name="BMC Genomics">
        <title>Genome mining reveals unlocked bioactive potential of marine Gram-negative bacteria.</title>
        <authorList>
            <person name="Machado H."/>
            <person name="Sonnenschein E.C."/>
            <person name="Melchiorsen J."/>
            <person name="Gram L."/>
        </authorList>
    </citation>
    <scope>NUCLEOTIDE SEQUENCE [LARGE SCALE GENOMIC DNA]</scope>
    <source>
        <strain evidence="1 2">S3137</strain>
    </source>
</reference>
<sequence>MLQGISNSIAQNVISDVLRSGGVPQFNQLVVSDIRVALSNGVQTIGGWGGSSYFWNLPYGPNNETVGQLIKSSPYELNKFRQSYSHAVKTTVGRHWSNSSLYKEGPRTFGCMGAFQADWACGTCLIEF</sequence>
<dbReference type="OrthoDB" id="6675971at2"/>